<organism evidence="1 2">
    <name type="scientific">Serendipita vermifera MAFF 305830</name>
    <dbReference type="NCBI Taxonomy" id="933852"/>
    <lineage>
        <taxon>Eukaryota</taxon>
        <taxon>Fungi</taxon>
        <taxon>Dikarya</taxon>
        <taxon>Basidiomycota</taxon>
        <taxon>Agaricomycotina</taxon>
        <taxon>Agaricomycetes</taxon>
        <taxon>Sebacinales</taxon>
        <taxon>Serendipitaceae</taxon>
        <taxon>Serendipita</taxon>
    </lineage>
</organism>
<gene>
    <name evidence="1" type="ORF">M408DRAFT_300619</name>
</gene>
<dbReference type="HOGENOM" id="CLU_1533497_0_0_1"/>
<dbReference type="AlphaFoldDB" id="A0A0C2W5S2"/>
<dbReference type="Proteomes" id="UP000054097">
    <property type="component" value="Unassembled WGS sequence"/>
</dbReference>
<keyword evidence="2" id="KW-1185">Reference proteome</keyword>
<sequence>MINHHDGVEFFEVDDLGYPFIPSDDWFAARRLTQGSPINFNDTVLASESFPSQDHSLVPTPTVHTPAINAVLGGQLGGLDSVSAPLDQPATNIRQRRFECPSPTCPRAFDRLSRAQDCLNQHRNVTHSCNAACGEPNCSRKYKSVEHLERHVRPKKERRTPCPSWYAFSETSRLG</sequence>
<dbReference type="EMBL" id="KN824371">
    <property type="protein sequence ID" value="KIM21803.1"/>
    <property type="molecule type" value="Genomic_DNA"/>
</dbReference>
<proteinExistence type="predicted"/>
<reference evidence="2" key="2">
    <citation type="submission" date="2015-01" db="EMBL/GenBank/DDBJ databases">
        <title>Evolutionary Origins and Diversification of the Mycorrhizal Mutualists.</title>
        <authorList>
            <consortium name="DOE Joint Genome Institute"/>
            <consortium name="Mycorrhizal Genomics Consortium"/>
            <person name="Kohler A."/>
            <person name="Kuo A."/>
            <person name="Nagy L.G."/>
            <person name="Floudas D."/>
            <person name="Copeland A."/>
            <person name="Barry K.W."/>
            <person name="Cichocki N."/>
            <person name="Veneault-Fourrey C."/>
            <person name="LaButti K."/>
            <person name="Lindquist E.A."/>
            <person name="Lipzen A."/>
            <person name="Lundell T."/>
            <person name="Morin E."/>
            <person name="Murat C."/>
            <person name="Riley R."/>
            <person name="Ohm R."/>
            <person name="Sun H."/>
            <person name="Tunlid A."/>
            <person name="Henrissat B."/>
            <person name="Grigoriev I.V."/>
            <person name="Hibbett D.S."/>
            <person name="Martin F."/>
        </authorList>
    </citation>
    <scope>NUCLEOTIDE SEQUENCE [LARGE SCALE GENOMIC DNA]</scope>
    <source>
        <strain evidence="2">MAFF 305830</strain>
    </source>
</reference>
<accession>A0A0C2W5S2</accession>
<evidence type="ECO:0000313" key="2">
    <source>
        <dbReference type="Proteomes" id="UP000054097"/>
    </source>
</evidence>
<protein>
    <submittedName>
        <fullName evidence="1">Uncharacterized protein</fullName>
    </submittedName>
</protein>
<evidence type="ECO:0000313" key="1">
    <source>
        <dbReference type="EMBL" id="KIM21803.1"/>
    </source>
</evidence>
<reference evidence="1 2" key="1">
    <citation type="submission" date="2014-04" db="EMBL/GenBank/DDBJ databases">
        <authorList>
            <consortium name="DOE Joint Genome Institute"/>
            <person name="Kuo A."/>
            <person name="Zuccaro A."/>
            <person name="Kohler A."/>
            <person name="Nagy L.G."/>
            <person name="Floudas D."/>
            <person name="Copeland A."/>
            <person name="Barry K.W."/>
            <person name="Cichocki N."/>
            <person name="Veneault-Fourrey C."/>
            <person name="LaButti K."/>
            <person name="Lindquist E.A."/>
            <person name="Lipzen A."/>
            <person name="Lundell T."/>
            <person name="Morin E."/>
            <person name="Murat C."/>
            <person name="Sun H."/>
            <person name="Tunlid A."/>
            <person name="Henrissat B."/>
            <person name="Grigoriev I.V."/>
            <person name="Hibbett D.S."/>
            <person name="Martin F."/>
            <person name="Nordberg H.P."/>
            <person name="Cantor M.N."/>
            <person name="Hua S.X."/>
        </authorList>
    </citation>
    <scope>NUCLEOTIDE SEQUENCE [LARGE SCALE GENOMIC DNA]</scope>
    <source>
        <strain evidence="1 2">MAFF 305830</strain>
    </source>
</reference>
<name>A0A0C2W5S2_SERVB</name>